<dbReference type="EMBL" id="KE721211">
    <property type="protein sequence ID" value="ERF71441.1"/>
    <property type="molecule type" value="Genomic_DNA"/>
</dbReference>
<evidence type="ECO:0000313" key="3">
    <source>
        <dbReference type="EMBL" id="ERF71441.1"/>
    </source>
</evidence>
<feature type="compositionally biased region" description="Basic and acidic residues" evidence="1">
    <location>
        <begin position="20"/>
        <end position="31"/>
    </location>
</feature>
<dbReference type="eggNOG" id="KOG3206">
    <property type="taxonomic scope" value="Eukaryota"/>
</dbReference>
<dbReference type="Pfam" id="PF14560">
    <property type="entry name" value="Ubiquitin_2"/>
    <property type="match status" value="1"/>
</dbReference>
<feature type="region of interest" description="Disordered" evidence="1">
    <location>
        <begin position="1"/>
        <end position="31"/>
    </location>
</feature>
<accession>U1GI03</accession>
<dbReference type="InterPro" id="IPR000626">
    <property type="entry name" value="Ubiquitin-like_dom"/>
</dbReference>
<dbReference type="AlphaFoldDB" id="U1GI03"/>
<gene>
    <name evidence="3" type="ORF">EPUS_06823</name>
</gene>
<sequence length="104" mass="11346">MAYQPPAPDIPLQVTVPSASKDDKNPQISAERRINPSWTISQLKAKLEPITGIPPGCQHLRIRGLDGEWVVIGGRGGSIEVRISRIYCGIAFVRVSSLCLVNQI</sequence>
<dbReference type="GeneID" id="19241713"/>
<dbReference type="Gene3D" id="3.10.20.90">
    <property type="entry name" value="Phosphatidylinositol 3-kinase Catalytic Subunit, Chain A, domain 1"/>
    <property type="match status" value="1"/>
</dbReference>
<evidence type="ECO:0000256" key="1">
    <source>
        <dbReference type="SAM" id="MobiDB-lite"/>
    </source>
</evidence>
<dbReference type="RefSeq" id="XP_007802908.1">
    <property type="nucleotide sequence ID" value="XM_007804717.1"/>
</dbReference>
<feature type="domain" description="Ubiquitin-like" evidence="2">
    <location>
        <begin position="26"/>
        <end position="65"/>
    </location>
</feature>
<proteinExistence type="predicted"/>
<dbReference type="SUPFAM" id="SSF54236">
    <property type="entry name" value="Ubiquitin-like"/>
    <property type="match status" value="1"/>
</dbReference>
<evidence type="ECO:0000313" key="4">
    <source>
        <dbReference type="Proteomes" id="UP000019373"/>
    </source>
</evidence>
<evidence type="ECO:0000259" key="2">
    <source>
        <dbReference type="Pfam" id="PF14560"/>
    </source>
</evidence>
<dbReference type="HOGENOM" id="CLU_2250142_0_0_1"/>
<protein>
    <recommendedName>
        <fullName evidence="2">Ubiquitin-like domain-containing protein</fullName>
    </recommendedName>
</protein>
<dbReference type="InterPro" id="IPR029071">
    <property type="entry name" value="Ubiquitin-like_domsf"/>
</dbReference>
<organism evidence="3 4">
    <name type="scientific">Endocarpon pusillum (strain Z07020 / HMAS-L-300199)</name>
    <name type="common">Lichen-forming fungus</name>
    <dbReference type="NCBI Taxonomy" id="1263415"/>
    <lineage>
        <taxon>Eukaryota</taxon>
        <taxon>Fungi</taxon>
        <taxon>Dikarya</taxon>
        <taxon>Ascomycota</taxon>
        <taxon>Pezizomycotina</taxon>
        <taxon>Eurotiomycetes</taxon>
        <taxon>Chaetothyriomycetidae</taxon>
        <taxon>Verrucariales</taxon>
        <taxon>Verrucariaceae</taxon>
        <taxon>Endocarpon</taxon>
    </lineage>
</organism>
<reference evidence="4" key="1">
    <citation type="journal article" date="2014" name="BMC Genomics">
        <title>Genome characteristics reveal the impact of lichenization on lichen-forming fungus Endocarpon pusillum Hedwig (Verrucariales, Ascomycota).</title>
        <authorList>
            <person name="Wang Y.-Y."/>
            <person name="Liu B."/>
            <person name="Zhang X.-Y."/>
            <person name="Zhou Q.-M."/>
            <person name="Zhang T."/>
            <person name="Li H."/>
            <person name="Yu Y.-F."/>
            <person name="Zhang X.-L."/>
            <person name="Hao X.-Y."/>
            <person name="Wang M."/>
            <person name="Wang L."/>
            <person name="Wei J.-C."/>
        </authorList>
    </citation>
    <scope>NUCLEOTIDE SEQUENCE [LARGE SCALE GENOMIC DNA]</scope>
    <source>
        <strain evidence="4">Z07020 / HMAS-L-300199</strain>
    </source>
</reference>
<dbReference type="OrthoDB" id="5295208at2759"/>
<dbReference type="Proteomes" id="UP000019373">
    <property type="component" value="Unassembled WGS sequence"/>
</dbReference>
<keyword evidence="4" id="KW-1185">Reference proteome</keyword>
<name>U1GI03_ENDPU</name>